<name>A0AAW1B2P8_CROAD</name>
<dbReference type="EMBL" id="JAOTOJ010000009">
    <property type="protein sequence ID" value="KAK9395772.1"/>
    <property type="molecule type" value="Genomic_DNA"/>
</dbReference>
<accession>A0AAW1B2P8</accession>
<comment type="caution">
    <text evidence="1">The sequence shown here is derived from an EMBL/GenBank/DDBJ whole genome shotgun (WGS) entry which is preliminary data.</text>
</comment>
<evidence type="ECO:0000313" key="1">
    <source>
        <dbReference type="EMBL" id="KAK9395772.1"/>
    </source>
</evidence>
<protein>
    <submittedName>
        <fullName evidence="1">Uncharacterized protein</fullName>
    </submittedName>
</protein>
<organism evidence="1 2">
    <name type="scientific">Crotalus adamanteus</name>
    <name type="common">Eastern diamondback rattlesnake</name>
    <dbReference type="NCBI Taxonomy" id="8729"/>
    <lineage>
        <taxon>Eukaryota</taxon>
        <taxon>Metazoa</taxon>
        <taxon>Chordata</taxon>
        <taxon>Craniata</taxon>
        <taxon>Vertebrata</taxon>
        <taxon>Euteleostomi</taxon>
        <taxon>Lepidosauria</taxon>
        <taxon>Squamata</taxon>
        <taxon>Bifurcata</taxon>
        <taxon>Unidentata</taxon>
        <taxon>Episquamata</taxon>
        <taxon>Toxicofera</taxon>
        <taxon>Serpentes</taxon>
        <taxon>Colubroidea</taxon>
        <taxon>Viperidae</taxon>
        <taxon>Crotalinae</taxon>
        <taxon>Crotalus</taxon>
    </lineage>
</organism>
<gene>
    <name evidence="1" type="ORF">NXF25_019133</name>
</gene>
<sequence length="39" mass="4477">MKTIPTTHPSHMYTQSIYNNSILRDPTTMEVCLRTQGLP</sequence>
<dbReference type="Proteomes" id="UP001474421">
    <property type="component" value="Unassembled WGS sequence"/>
</dbReference>
<proteinExistence type="predicted"/>
<reference evidence="1 2" key="1">
    <citation type="journal article" date="2024" name="Proc. Natl. Acad. Sci. U.S.A.">
        <title>The genetic regulatory architecture and epigenomic basis for age-related changes in rattlesnake venom.</title>
        <authorList>
            <person name="Hogan M.P."/>
            <person name="Holding M.L."/>
            <person name="Nystrom G.S."/>
            <person name="Colston T.J."/>
            <person name="Bartlett D.A."/>
            <person name="Mason A.J."/>
            <person name="Ellsworth S.A."/>
            <person name="Rautsaw R.M."/>
            <person name="Lawrence K.C."/>
            <person name="Strickland J.L."/>
            <person name="He B."/>
            <person name="Fraser P."/>
            <person name="Margres M.J."/>
            <person name="Gilbert D.M."/>
            <person name="Gibbs H.L."/>
            <person name="Parkinson C.L."/>
            <person name="Rokyta D.R."/>
        </authorList>
    </citation>
    <scope>NUCLEOTIDE SEQUENCE [LARGE SCALE GENOMIC DNA]</scope>
    <source>
        <strain evidence="1">DRR0105</strain>
    </source>
</reference>
<evidence type="ECO:0000313" key="2">
    <source>
        <dbReference type="Proteomes" id="UP001474421"/>
    </source>
</evidence>
<keyword evidence="2" id="KW-1185">Reference proteome</keyword>
<dbReference type="AlphaFoldDB" id="A0AAW1B2P8"/>